<dbReference type="AlphaFoldDB" id="A0A1S2VMQ4"/>
<comment type="caution">
    <text evidence="2">The sequence shown here is derived from an EMBL/GenBank/DDBJ whole genome shotgun (WGS) entry which is preliminary data.</text>
</comment>
<evidence type="ECO:0000313" key="3">
    <source>
        <dbReference type="Proteomes" id="UP000181790"/>
    </source>
</evidence>
<dbReference type="Proteomes" id="UP000181790">
    <property type="component" value="Unassembled WGS sequence"/>
</dbReference>
<gene>
    <name evidence="2" type="ORF">BLX24_12740</name>
</gene>
<dbReference type="Pfam" id="PF13088">
    <property type="entry name" value="BNR_2"/>
    <property type="match status" value="1"/>
</dbReference>
<organism evidence="2 3">
    <name type="scientific">Arsenicibacter rosenii</name>
    <dbReference type="NCBI Taxonomy" id="1750698"/>
    <lineage>
        <taxon>Bacteria</taxon>
        <taxon>Pseudomonadati</taxon>
        <taxon>Bacteroidota</taxon>
        <taxon>Cytophagia</taxon>
        <taxon>Cytophagales</taxon>
        <taxon>Spirosomataceae</taxon>
        <taxon>Arsenicibacter</taxon>
    </lineage>
</organism>
<dbReference type="InterPro" id="IPR011040">
    <property type="entry name" value="Sialidase"/>
</dbReference>
<protein>
    <recommendedName>
        <fullName evidence="1">Sialidase domain-containing protein</fullName>
    </recommendedName>
</protein>
<dbReference type="Gene3D" id="2.120.10.10">
    <property type="match status" value="1"/>
</dbReference>
<name>A0A1S2VMQ4_9BACT</name>
<proteinExistence type="predicted"/>
<accession>A0A1S2VMQ4</accession>
<dbReference type="OrthoDB" id="9764969at2"/>
<dbReference type="SUPFAM" id="SSF50939">
    <property type="entry name" value="Sialidases"/>
    <property type="match status" value="1"/>
</dbReference>
<reference evidence="2 3" key="1">
    <citation type="submission" date="2016-10" db="EMBL/GenBank/DDBJ databases">
        <title>Arsenicibacter rosenii gen. nov., sp. nov., an efficient arsenic-methylating bacterium isolated from an arsenic-contaminated paddy soil.</title>
        <authorList>
            <person name="Huang K."/>
        </authorList>
    </citation>
    <scope>NUCLEOTIDE SEQUENCE [LARGE SCALE GENOMIC DNA]</scope>
    <source>
        <strain evidence="2 3">SM-1</strain>
    </source>
</reference>
<keyword evidence="3" id="KW-1185">Reference proteome</keyword>
<dbReference type="InterPro" id="IPR036278">
    <property type="entry name" value="Sialidase_sf"/>
</dbReference>
<dbReference type="CDD" id="cd15482">
    <property type="entry name" value="Sialidase_non-viral"/>
    <property type="match status" value="1"/>
</dbReference>
<feature type="domain" description="Sialidase" evidence="1">
    <location>
        <begin position="64"/>
        <end position="387"/>
    </location>
</feature>
<sequence>MKTIISCICLLGILALKPAPKPAATRLSDPAFTGLTPRFSTDQHGNPVLSWAERVDDKSARFFFSVSADGGQTFGPKVQVAAPADLSVHAEGMPKLAFKADGTILALLEVPRPAAASRFAGDLLFTTSSDGGKTWTPAKALHRDTTPGKSHSFSDMTRLPNGQIGIVWLDDKMPGKPGRSVRFVQTLPEGGFTEERIVDDNACQCCRTNIFVDQQGNIHLMYRDMEESSTDANPGARDISHVVSADGGQTFSKPERVYADNWRINACPHAGPDVEQTGDGIYATWFSGKEKATGLRLAKLGNSSLVASRMSDRAKHPQLTSYHGQLVWVWDEAFPKKGKVAEDGFPEYAQRICMQLISGKTVKPLTFLTDENQHATYPAVMVTRNGLLLAYEQQQTTGGSSVIVSRLVTDL</sequence>
<evidence type="ECO:0000259" key="1">
    <source>
        <dbReference type="Pfam" id="PF13088"/>
    </source>
</evidence>
<dbReference type="RefSeq" id="WP_071503519.1">
    <property type="nucleotide sequence ID" value="NZ_MORL01000005.1"/>
</dbReference>
<evidence type="ECO:0000313" key="2">
    <source>
        <dbReference type="EMBL" id="OIN59068.1"/>
    </source>
</evidence>
<dbReference type="EMBL" id="MORL01000005">
    <property type="protein sequence ID" value="OIN59068.1"/>
    <property type="molecule type" value="Genomic_DNA"/>
</dbReference>